<dbReference type="PROSITE" id="PS51257">
    <property type="entry name" value="PROKAR_LIPOPROTEIN"/>
    <property type="match status" value="1"/>
</dbReference>
<dbReference type="KEGG" id="pde:Pden_1753"/>
<dbReference type="Proteomes" id="UP000000361">
    <property type="component" value="Chromosome 1"/>
</dbReference>
<sequence length="146" mass="16790">MAKQLEIPAMTRNILLALMPVLVVAGCGTPQEQCISRNTREYRTVSNLLTEVEANLARGYAWEERTVMRTRWEDCRYVWVDKDGNRRLGYRPCMRDVADTERYRVPIDPAAETRKRDNLLARKQALTPSARSAVDACKAAYPEEKK</sequence>
<gene>
    <name evidence="1" type="ordered locus">Pden_1753</name>
</gene>
<accession>A1B2V6</accession>
<dbReference type="STRING" id="318586.Pden_1753"/>
<evidence type="ECO:0000313" key="1">
    <source>
        <dbReference type="EMBL" id="ABL69850.1"/>
    </source>
</evidence>
<organism evidence="1 2">
    <name type="scientific">Paracoccus denitrificans (strain Pd 1222)</name>
    <dbReference type="NCBI Taxonomy" id="318586"/>
    <lineage>
        <taxon>Bacteria</taxon>
        <taxon>Pseudomonadati</taxon>
        <taxon>Pseudomonadota</taxon>
        <taxon>Alphaproteobacteria</taxon>
        <taxon>Rhodobacterales</taxon>
        <taxon>Paracoccaceae</taxon>
        <taxon>Paracoccus</taxon>
    </lineage>
</organism>
<dbReference type="AlphaFoldDB" id="A1B2V6"/>
<evidence type="ECO:0008006" key="3">
    <source>
        <dbReference type="Google" id="ProtNLM"/>
    </source>
</evidence>
<dbReference type="EnsemblBacteria" id="ABL69850">
    <property type="protein sequence ID" value="ABL69850"/>
    <property type="gene ID" value="Pden_1753"/>
</dbReference>
<evidence type="ECO:0000313" key="2">
    <source>
        <dbReference type="Proteomes" id="UP000000361"/>
    </source>
</evidence>
<reference evidence="2" key="1">
    <citation type="submission" date="2006-12" db="EMBL/GenBank/DDBJ databases">
        <title>Complete sequence of chromosome 1 of Paracoccus denitrificans PD1222.</title>
        <authorList>
            <person name="Copeland A."/>
            <person name="Lucas S."/>
            <person name="Lapidus A."/>
            <person name="Barry K."/>
            <person name="Detter J.C."/>
            <person name="Glavina del Rio T."/>
            <person name="Hammon N."/>
            <person name="Israni S."/>
            <person name="Dalin E."/>
            <person name="Tice H."/>
            <person name="Pitluck S."/>
            <person name="Munk A.C."/>
            <person name="Brettin T."/>
            <person name="Bruce D."/>
            <person name="Han C."/>
            <person name="Tapia R."/>
            <person name="Gilna P."/>
            <person name="Schmutz J."/>
            <person name="Larimer F."/>
            <person name="Land M."/>
            <person name="Hauser L."/>
            <person name="Kyrpides N."/>
            <person name="Lykidis A."/>
            <person name="Spiro S."/>
            <person name="Richardson D.J."/>
            <person name="Moir J.W.B."/>
            <person name="Ferguson S.J."/>
            <person name="van Spanning R.J.M."/>
            <person name="Richardson P."/>
        </authorList>
    </citation>
    <scope>NUCLEOTIDE SEQUENCE [LARGE SCALE GENOMIC DNA]</scope>
    <source>
        <strain evidence="2">Pd 1222</strain>
    </source>
</reference>
<dbReference type="eggNOG" id="ENOG5032TW8">
    <property type="taxonomic scope" value="Bacteria"/>
</dbReference>
<dbReference type="HOGENOM" id="CLU_155255_0_0_5"/>
<name>A1B2V6_PARDP</name>
<protein>
    <recommendedName>
        <fullName evidence="3">Lipoprotein</fullName>
    </recommendedName>
</protein>
<dbReference type="EMBL" id="CP000489">
    <property type="protein sequence ID" value="ABL69850.1"/>
    <property type="molecule type" value="Genomic_DNA"/>
</dbReference>
<keyword evidence="2" id="KW-1185">Reference proteome</keyword>
<proteinExistence type="predicted"/>